<dbReference type="CDD" id="cd00158">
    <property type="entry name" value="RHOD"/>
    <property type="match status" value="1"/>
</dbReference>
<dbReference type="SUPFAM" id="SSF52821">
    <property type="entry name" value="Rhodanese/Cell cycle control phosphatase"/>
    <property type="match status" value="1"/>
</dbReference>
<evidence type="ECO:0000259" key="1">
    <source>
        <dbReference type="PROSITE" id="PS50206"/>
    </source>
</evidence>
<organism evidence="2 3">
    <name type="scientific">Eleusine coracana subsp. coracana</name>
    <dbReference type="NCBI Taxonomy" id="191504"/>
    <lineage>
        <taxon>Eukaryota</taxon>
        <taxon>Viridiplantae</taxon>
        <taxon>Streptophyta</taxon>
        <taxon>Embryophyta</taxon>
        <taxon>Tracheophyta</taxon>
        <taxon>Spermatophyta</taxon>
        <taxon>Magnoliopsida</taxon>
        <taxon>Liliopsida</taxon>
        <taxon>Poales</taxon>
        <taxon>Poaceae</taxon>
        <taxon>PACMAD clade</taxon>
        <taxon>Chloridoideae</taxon>
        <taxon>Cynodonteae</taxon>
        <taxon>Eleusininae</taxon>
        <taxon>Eleusine</taxon>
    </lineage>
</organism>
<protein>
    <recommendedName>
        <fullName evidence="1">Rhodanese domain-containing protein</fullName>
    </recommendedName>
</protein>
<feature type="domain" description="Rhodanese" evidence="1">
    <location>
        <begin position="51"/>
        <end position="132"/>
    </location>
</feature>
<keyword evidence="3" id="KW-1185">Reference proteome</keyword>
<evidence type="ECO:0000313" key="3">
    <source>
        <dbReference type="Proteomes" id="UP001054889"/>
    </source>
</evidence>
<accession>A0AAV5FPG9</accession>
<gene>
    <name evidence="2" type="primary">gb25756</name>
    <name evidence="2" type="ORF">PR202_gb25756</name>
</gene>
<dbReference type="GO" id="GO:0003824">
    <property type="term" value="F:catalytic activity"/>
    <property type="evidence" value="ECO:0007669"/>
    <property type="project" value="InterPro"/>
</dbReference>
<dbReference type="PROSITE" id="PS50206">
    <property type="entry name" value="RHODANESE_3"/>
    <property type="match status" value="1"/>
</dbReference>
<comment type="caution">
    <text evidence="2">The sequence shown here is derived from an EMBL/GenBank/DDBJ whole genome shotgun (WGS) entry which is preliminary data.</text>
</comment>
<dbReference type="AlphaFoldDB" id="A0AAV5FPG9"/>
<sequence length="216" mass="24622">MVLINKNANSQDRGGIQEGACGGFSYRDLPFLYFIRQEALNHFKLQTFFLISEHPYLPGTEKNPKFIEQVKAHFDKQDSIVVGCRSGVRSQLACADLMAAVRSIPLLIGFENVKNMEGGFLSWVENGFAVKKPEVQEELFWNSDRFRRFINADGVRYDYRAYTECKPHPEPALYNGGILRWASKVTDFRTHDEGNYSPAFVLYNMSAATAYSFSCE</sequence>
<dbReference type="InterPro" id="IPR036873">
    <property type="entry name" value="Rhodanese-like_dom_sf"/>
</dbReference>
<name>A0AAV5FPG9_ELECO</name>
<reference evidence="2" key="2">
    <citation type="submission" date="2021-12" db="EMBL/GenBank/DDBJ databases">
        <title>Resequencing data analysis of finger millet.</title>
        <authorList>
            <person name="Hatakeyama M."/>
            <person name="Aluri S."/>
            <person name="Balachadran M.T."/>
            <person name="Sivarajan S.R."/>
            <person name="Poveda L."/>
            <person name="Shimizu-Inatsugi R."/>
            <person name="Schlapbach R."/>
            <person name="Sreeman S.M."/>
            <person name="Shimizu K.K."/>
        </authorList>
    </citation>
    <scope>NUCLEOTIDE SEQUENCE</scope>
</reference>
<reference evidence="2" key="1">
    <citation type="journal article" date="2018" name="DNA Res.">
        <title>Multiple hybrid de novo genome assembly of finger millet, an orphan allotetraploid crop.</title>
        <authorList>
            <person name="Hatakeyama M."/>
            <person name="Aluri S."/>
            <person name="Balachadran M.T."/>
            <person name="Sivarajan S.R."/>
            <person name="Patrignani A."/>
            <person name="Gruter S."/>
            <person name="Poveda L."/>
            <person name="Shimizu-Inatsugi R."/>
            <person name="Baeten J."/>
            <person name="Francoijs K.J."/>
            <person name="Nataraja K.N."/>
            <person name="Reddy Y.A.N."/>
            <person name="Phadnis S."/>
            <person name="Ravikumar R.L."/>
            <person name="Schlapbach R."/>
            <person name="Sreeman S.M."/>
            <person name="Shimizu K.K."/>
        </authorList>
    </citation>
    <scope>NUCLEOTIDE SEQUENCE</scope>
</reference>
<dbReference type="InterPro" id="IPR044684">
    <property type="entry name" value="STR17/STR18/HARC1-like"/>
</dbReference>
<dbReference type="Proteomes" id="UP001054889">
    <property type="component" value="Unassembled WGS sequence"/>
</dbReference>
<dbReference type="EMBL" id="BQKI01000091">
    <property type="protein sequence ID" value="GJN36857.1"/>
    <property type="molecule type" value="Genomic_DNA"/>
</dbReference>
<evidence type="ECO:0000313" key="2">
    <source>
        <dbReference type="EMBL" id="GJN36857.1"/>
    </source>
</evidence>
<dbReference type="PANTHER" id="PTHR44542:SF12">
    <property type="entry name" value="THIOSULFATE SULFURTRANSFERASE 18"/>
    <property type="match status" value="1"/>
</dbReference>
<dbReference type="Gene3D" id="3.40.250.10">
    <property type="entry name" value="Rhodanese-like domain"/>
    <property type="match status" value="1"/>
</dbReference>
<proteinExistence type="predicted"/>
<dbReference type="InterPro" id="IPR001763">
    <property type="entry name" value="Rhodanese-like_dom"/>
</dbReference>
<dbReference type="PANTHER" id="PTHR44542">
    <property type="entry name" value="THIOSULFATE SULFURTRANSFERASE 18"/>
    <property type="match status" value="1"/>
</dbReference>
<dbReference type="Pfam" id="PF00581">
    <property type="entry name" value="Rhodanese"/>
    <property type="match status" value="1"/>
</dbReference>